<dbReference type="GO" id="GO:0016853">
    <property type="term" value="F:isomerase activity"/>
    <property type="evidence" value="ECO:0007669"/>
    <property type="project" value="UniProtKB-KW"/>
</dbReference>
<keyword evidence="7" id="KW-1185">Reference proteome</keyword>
<evidence type="ECO:0000256" key="1">
    <source>
        <dbReference type="ARBA" id="ARBA00007365"/>
    </source>
</evidence>
<evidence type="ECO:0000313" key="6">
    <source>
        <dbReference type="EMBL" id="GAA4018271.1"/>
    </source>
</evidence>
<comment type="caution">
    <text evidence="6">The sequence shown here is derived from an EMBL/GenBank/DDBJ whole genome shotgun (WGS) entry which is preliminary data.</text>
</comment>
<evidence type="ECO:0000256" key="2">
    <source>
        <dbReference type="ARBA" id="ARBA00023110"/>
    </source>
</evidence>
<dbReference type="InterPro" id="IPR002130">
    <property type="entry name" value="Cyclophilin-type_PPIase_dom"/>
</dbReference>
<dbReference type="PRINTS" id="PR00153">
    <property type="entry name" value="CSAPPISMRASE"/>
</dbReference>
<evidence type="ECO:0000259" key="5">
    <source>
        <dbReference type="PROSITE" id="PS50072"/>
    </source>
</evidence>
<accession>A0ABP7SYX3</accession>
<dbReference type="Pfam" id="PF00160">
    <property type="entry name" value="Pro_isomerase"/>
    <property type="match status" value="1"/>
</dbReference>
<dbReference type="InterPro" id="IPR044666">
    <property type="entry name" value="Cyclophilin_A-like"/>
</dbReference>
<dbReference type="PANTHER" id="PTHR45625">
    <property type="entry name" value="PEPTIDYL-PROLYL CIS-TRANS ISOMERASE-RELATED"/>
    <property type="match status" value="1"/>
</dbReference>
<dbReference type="EMBL" id="BAABBQ010000001">
    <property type="protein sequence ID" value="GAA4018271.1"/>
    <property type="molecule type" value="Genomic_DNA"/>
</dbReference>
<feature type="signal peptide" evidence="4">
    <location>
        <begin position="1"/>
        <end position="19"/>
    </location>
</feature>
<comment type="function">
    <text evidence="4">PPIases accelerate the folding of proteins. It catalyzes the cis-trans isomerization of proline imidic peptide bonds in oligopeptides.</text>
</comment>
<comment type="similarity">
    <text evidence="1 4">Belongs to the cyclophilin-type PPIase family.</text>
</comment>
<gene>
    <name evidence="6" type="ORF">GCM10022280_17170</name>
</gene>
<reference evidence="7" key="1">
    <citation type="journal article" date="2019" name="Int. J. Syst. Evol. Microbiol.">
        <title>The Global Catalogue of Microorganisms (GCM) 10K type strain sequencing project: providing services to taxonomists for standard genome sequencing and annotation.</title>
        <authorList>
            <consortium name="The Broad Institute Genomics Platform"/>
            <consortium name="The Broad Institute Genome Sequencing Center for Infectious Disease"/>
            <person name="Wu L."/>
            <person name="Ma J."/>
        </authorList>
    </citation>
    <scope>NUCLEOTIDE SEQUENCE [LARGE SCALE GENOMIC DNA]</scope>
    <source>
        <strain evidence="7">JCM 17563</strain>
    </source>
</reference>
<dbReference type="PROSITE" id="PS00170">
    <property type="entry name" value="CSA_PPIASE_1"/>
    <property type="match status" value="1"/>
</dbReference>
<dbReference type="PANTHER" id="PTHR45625:SF4">
    <property type="entry name" value="PEPTIDYLPROLYL ISOMERASE DOMAIN AND WD REPEAT-CONTAINING PROTEIN 1"/>
    <property type="match status" value="1"/>
</dbReference>
<proteinExistence type="inferred from homology"/>
<evidence type="ECO:0000256" key="3">
    <source>
        <dbReference type="ARBA" id="ARBA00023235"/>
    </source>
</evidence>
<keyword evidence="3 4" id="KW-0413">Isomerase</keyword>
<organism evidence="6 7">
    <name type="scientific">Sphingomonas swuensis</name>
    <dbReference type="NCBI Taxonomy" id="977800"/>
    <lineage>
        <taxon>Bacteria</taxon>
        <taxon>Pseudomonadati</taxon>
        <taxon>Pseudomonadota</taxon>
        <taxon>Alphaproteobacteria</taxon>
        <taxon>Sphingomonadales</taxon>
        <taxon>Sphingomonadaceae</taxon>
        <taxon>Sphingomonas</taxon>
    </lineage>
</organism>
<dbReference type="InterPro" id="IPR029000">
    <property type="entry name" value="Cyclophilin-like_dom_sf"/>
</dbReference>
<evidence type="ECO:0000313" key="7">
    <source>
        <dbReference type="Proteomes" id="UP001500235"/>
    </source>
</evidence>
<dbReference type="Proteomes" id="UP001500235">
    <property type="component" value="Unassembled WGS sequence"/>
</dbReference>
<protein>
    <recommendedName>
        <fullName evidence="4">Peptidyl-prolyl cis-trans isomerase</fullName>
        <shortName evidence="4">PPIase</shortName>
        <ecNumber evidence="4">5.2.1.8</ecNumber>
    </recommendedName>
</protein>
<name>A0ABP7SYX3_9SPHN</name>
<dbReference type="PROSITE" id="PS50072">
    <property type="entry name" value="CSA_PPIASE_2"/>
    <property type="match status" value="1"/>
</dbReference>
<feature type="chain" id="PRO_5044998637" description="Peptidyl-prolyl cis-trans isomerase" evidence="4">
    <location>
        <begin position="20"/>
        <end position="189"/>
    </location>
</feature>
<sequence length="189" mass="19882">MIVKFALPFMALFAAAAPAQVQAPAPGLPINAPAEVAADLSNRLIIDLSSGGQVVVQMRPDAAPLMVERVKTLVRQGFYNGLPFHRVIPGFMAQGGDPKGDGTGGSPLPDVKAEFNTLPHLRGTVAAARSSNPDSANSQFYIMFAPRVSLDNKYTVFGRVLSGMNFVDQIAPGEPPAEPTRIVKATLGG</sequence>
<feature type="domain" description="PPIase cyclophilin-type" evidence="5">
    <location>
        <begin position="52"/>
        <end position="170"/>
    </location>
</feature>
<keyword evidence="4" id="KW-0732">Signal</keyword>
<dbReference type="SUPFAM" id="SSF50891">
    <property type="entry name" value="Cyclophilin-like"/>
    <property type="match status" value="1"/>
</dbReference>
<comment type="catalytic activity">
    <reaction evidence="4">
        <text>[protein]-peptidylproline (omega=180) = [protein]-peptidylproline (omega=0)</text>
        <dbReference type="Rhea" id="RHEA:16237"/>
        <dbReference type="Rhea" id="RHEA-COMP:10747"/>
        <dbReference type="Rhea" id="RHEA-COMP:10748"/>
        <dbReference type="ChEBI" id="CHEBI:83833"/>
        <dbReference type="ChEBI" id="CHEBI:83834"/>
        <dbReference type="EC" id="5.2.1.8"/>
    </reaction>
</comment>
<dbReference type="InterPro" id="IPR020892">
    <property type="entry name" value="Cyclophilin-type_PPIase_CS"/>
</dbReference>
<dbReference type="CDD" id="cd00317">
    <property type="entry name" value="cyclophilin"/>
    <property type="match status" value="1"/>
</dbReference>
<keyword evidence="2 4" id="KW-0697">Rotamase</keyword>
<evidence type="ECO:0000256" key="4">
    <source>
        <dbReference type="RuleBase" id="RU363019"/>
    </source>
</evidence>
<dbReference type="EC" id="5.2.1.8" evidence="4"/>
<dbReference type="Gene3D" id="2.40.100.10">
    <property type="entry name" value="Cyclophilin-like"/>
    <property type="match status" value="1"/>
</dbReference>